<name>A0ABD2YSM8_9GENT</name>
<dbReference type="InterPro" id="IPR036397">
    <property type="entry name" value="RNaseH_sf"/>
</dbReference>
<sequence>MGGLGTKPRSQVSKSARIFLKNLAPMIIRPGRPSLFAGASWALPRSPIRCLDDASTRGGARRYTVPLTNDEVLDSNPTLVWGLYTENYEIKLNVDGSTASNPGQMGGGGVLSHRNHTGHILLAFSRSYGYGTSLEAEFRALSDGLQLCNQHQLFPRLIEVDSKLLADVLLGHAHCPWKLLHVKDQIKTLISANSQSIMHIYREGNAVADEIVLHGVSHIFTESNLPQKVLGLARLDALGVPSIRISKVA</sequence>
<accession>A0ABD2YSM8</accession>
<dbReference type="EMBL" id="JBJUIK010000012">
    <property type="protein sequence ID" value="KAL3509794.1"/>
    <property type="molecule type" value="Genomic_DNA"/>
</dbReference>
<evidence type="ECO:0000313" key="2">
    <source>
        <dbReference type="EMBL" id="KAL3509794.1"/>
    </source>
</evidence>
<dbReference type="CDD" id="cd06222">
    <property type="entry name" value="RNase_H_like"/>
    <property type="match status" value="1"/>
</dbReference>
<dbReference type="InterPro" id="IPR053151">
    <property type="entry name" value="RNase_H-like"/>
</dbReference>
<organism evidence="2 3">
    <name type="scientific">Cinchona calisaya</name>
    <dbReference type="NCBI Taxonomy" id="153742"/>
    <lineage>
        <taxon>Eukaryota</taxon>
        <taxon>Viridiplantae</taxon>
        <taxon>Streptophyta</taxon>
        <taxon>Embryophyta</taxon>
        <taxon>Tracheophyta</taxon>
        <taxon>Spermatophyta</taxon>
        <taxon>Magnoliopsida</taxon>
        <taxon>eudicotyledons</taxon>
        <taxon>Gunneridae</taxon>
        <taxon>Pentapetalae</taxon>
        <taxon>asterids</taxon>
        <taxon>lamiids</taxon>
        <taxon>Gentianales</taxon>
        <taxon>Rubiaceae</taxon>
        <taxon>Cinchonoideae</taxon>
        <taxon>Cinchoneae</taxon>
        <taxon>Cinchona</taxon>
    </lineage>
</organism>
<proteinExistence type="predicted"/>
<reference evidence="2 3" key="1">
    <citation type="submission" date="2024-11" db="EMBL/GenBank/DDBJ databases">
        <title>A near-complete genome assembly of Cinchona calisaya.</title>
        <authorList>
            <person name="Lian D.C."/>
            <person name="Zhao X.W."/>
            <person name="Wei L."/>
        </authorList>
    </citation>
    <scope>NUCLEOTIDE SEQUENCE [LARGE SCALE GENOMIC DNA]</scope>
    <source>
        <tissue evidence="2">Nenye</tissue>
    </source>
</reference>
<dbReference type="InterPro" id="IPR012337">
    <property type="entry name" value="RNaseH-like_sf"/>
</dbReference>
<gene>
    <name evidence="2" type="ORF">ACH5RR_029195</name>
</gene>
<dbReference type="Gene3D" id="3.30.420.10">
    <property type="entry name" value="Ribonuclease H-like superfamily/Ribonuclease H"/>
    <property type="match status" value="1"/>
</dbReference>
<evidence type="ECO:0000313" key="3">
    <source>
        <dbReference type="Proteomes" id="UP001630127"/>
    </source>
</evidence>
<keyword evidence="3" id="KW-1185">Reference proteome</keyword>
<protein>
    <recommendedName>
        <fullName evidence="1">RNase H type-1 domain-containing protein</fullName>
    </recommendedName>
</protein>
<dbReference type="Pfam" id="PF13456">
    <property type="entry name" value="RVT_3"/>
    <property type="match status" value="1"/>
</dbReference>
<dbReference type="InterPro" id="IPR044730">
    <property type="entry name" value="RNase_H-like_dom_plant"/>
</dbReference>
<dbReference type="AlphaFoldDB" id="A0ABD2YSM8"/>
<dbReference type="InterPro" id="IPR002156">
    <property type="entry name" value="RNaseH_domain"/>
</dbReference>
<dbReference type="PANTHER" id="PTHR47723:SF19">
    <property type="entry name" value="POLYNUCLEOTIDYL TRANSFERASE, RIBONUCLEASE H-LIKE SUPERFAMILY PROTEIN"/>
    <property type="match status" value="1"/>
</dbReference>
<dbReference type="Proteomes" id="UP001630127">
    <property type="component" value="Unassembled WGS sequence"/>
</dbReference>
<feature type="domain" description="RNase H type-1" evidence="1">
    <location>
        <begin position="93"/>
        <end position="212"/>
    </location>
</feature>
<evidence type="ECO:0000259" key="1">
    <source>
        <dbReference type="Pfam" id="PF13456"/>
    </source>
</evidence>
<comment type="caution">
    <text evidence="2">The sequence shown here is derived from an EMBL/GenBank/DDBJ whole genome shotgun (WGS) entry which is preliminary data.</text>
</comment>
<dbReference type="SUPFAM" id="SSF53098">
    <property type="entry name" value="Ribonuclease H-like"/>
    <property type="match status" value="1"/>
</dbReference>
<dbReference type="PANTHER" id="PTHR47723">
    <property type="entry name" value="OS05G0353850 PROTEIN"/>
    <property type="match status" value="1"/>
</dbReference>